<dbReference type="InterPro" id="IPR008620">
    <property type="entry name" value="FixH"/>
</dbReference>
<name>A0A1H6L2R7_9GAMM</name>
<organism evidence="1 2">
    <name type="scientific">Bathymodiolus azoricus thioautotrophic gill symbiont</name>
    <dbReference type="NCBI Taxonomy" id="235205"/>
    <lineage>
        <taxon>Bacteria</taxon>
        <taxon>Pseudomonadati</taxon>
        <taxon>Pseudomonadota</taxon>
        <taxon>Gammaproteobacteria</taxon>
        <taxon>sulfur-oxidizing symbionts</taxon>
    </lineage>
</organism>
<protein>
    <submittedName>
        <fullName evidence="1">FixH</fullName>
    </submittedName>
</protein>
<dbReference type="AlphaFoldDB" id="A0A1H6L2R7"/>
<reference evidence="2" key="1">
    <citation type="submission" date="2016-06" db="EMBL/GenBank/DDBJ databases">
        <authorList>
            <person name="Petersen J."/>
            <person name="Sayavedra L."/>
        </authorList>
    </citation>
    <scope>NUCLEOTIDE SEQUENCE [LARGE SCALE GENOMIC DNA]</scope>
    <source>
        <strain evidence="2">BazSymB</strain>
    </source>
</reference>
<gene>
    <name evidence="1" type="ORF">BAZSYMB_SCAFFOLD00002_37</name>
</gene>
<proteinExistence type="predicted"/>
<dbReference type="STRING" id="235205.BAZSYMB_SCAFFOLD00002_37"/>
<evidence type="ECO:0000313" key="1">
    <source>
        <dbReference type="EMBL" id="SEH82477.1"/>
    </source>
</evidence>
<evidence type="ECO:0000313" key="2">
    <source>
        <dbReference type="Proteomes" id="UP000198559"/>
    </source>
</evidence>
<accession>A0A1H6L2R7</accession>
<dbReference type="Proteomes" id="UP000198559">
    <property type="component" value="Unassembled WGS sequence"/>
</dbReference>
<sequence length="172" mass="19888">MIKMKNLNQAPWYKNSIVWLLIAVPGSAVMMGIVMGVLAVSSDDGLVADDYYKQGKEINRSLIRDKRASEYALHAQLYWTDNQTLNIKLQANDVSVYRGKKIELHLRHPTREGFDRRIKLKAISHGLYEAKVAKNLKQGRWKVEISTNIWRLTGRLQWPTQQRLLLNSIDKD</sequence>
<dbReference type="EMBL" id="CVUD02000163">
    <property type="protein sequence ID" value="SEH82477.1"/>
    <property type="molecule type" value="Genomic_DNA"/>
</dbReference>
<dbReference type="Pfam" id="PF05751">
    <property type="entry name" value="FixH"/>
    <property type="match status" value="1"/>
</dbReference>